<proteinExistence type="inferred from homology"/>
<evidence type="ECO:0000256" key="3">
    <source>
        <dbReference type="ARBA" id="ARBA00022827"/>
    </source>
</evidence>
<dbReference type="Gene3D" id="3.30.43.10">
    <property type="entry name" value="Uridine Diphospho-n-acetylenolpyruvylglucosamine Reductase, domain 2"/>
    <property type="match status" value="1"/>
</dbReference>
<evidence type="ECO:0000313" key="6">
    <source>
        <dbReference type="EMBL" id="PYH87523.1"/>
    </source>
</evidence>
<evidence type="ECO:0000256" key="1">
    <source>
        <dbReference type="ARBA" id="ARBA00005466"/>
    </source>
</evidence>
<dbReference type="InterPro" id="IPR036318">
    <property type="entry name" value="FAD-bd_PCMH-like_sf"/>
</dbReference>
<evidence type="ECO:0000259" key="5">
    <source>
        <dbReference type="PROSITE" id="PS51387"/>
    </source>
</evidence>
<dbReference type="InterPro" id="IPR016166">
    <property type="entry name" value="FAD-bd_PCMH"/>
</dbReference>
<keyword evidence="2" id="KW-0285">Flavoprotein</keyword>
<comment type="similarity">
    <text evidence="1">Belongs to the oxygen-dependent FAD-linked oxidoreductase family.</text>
</comment>
<dbReference type="PANTHER" id="PTHR42973:SF52">
    <property type="entry name" value="FAD BINDING DOMAIN PROTEIN (AFU_ORTHOLOGUE AFUA_2G00730)"/>
    <property type="match status" value="1"/>
</dbReference>
<keyword evidence="4" id="KW-0560">Oxidoreductase</keyword>
<dbReference type="AlphaFoldDB" id="A0A319D8Z9"/>
<dbReference type="EMBL" id="KZ826222">
    <property type="protein sequence ID" value="PYH87523.1"/>
    <property type="molecule type" value="Genomic_DNA"/>
</dbReference>
<feature type="domain" description="FAD-binding PCMH-type" evidence="5">
    <location>
        <begin position="39"/>
        <end position="210"/>
    </location>
</feature>
<name>A0A319D8Z9_9EURO</name>
<dbReference type="Proteomes" id="UP000247810">
    <property type="component" value="Unassembled WGS sequence"/>
</dbReference>
<dbReference type="Pfam" id="PF01565">
    <property type="entry name" value="FAD_binding_4"/>
    <property type="match status" value="1"/>
</dbReference>
<dbReference type="OrthoDB" id="415825at2759"/>
<evidence type="ECO:0000313" key="7">
    <source>
        <dbReference type="Proteomes" id="UP000247810"/>
    </source>
</evidence>
<dbReference type="PANTHER" id="PTHR42973">
    <property type="entry name" value="BINDING OXIDOREDUCTASE, PUTATIVE (AFU_ORTHOLOGUE AFUA_1G17690)-RELATED"/>
    <property type="match status" value="1"/>
</dbReference>
<organism evidence="6 7">
    <name type="scientific">Aspergillus ellipticus CBS 707.79</name>
    <dbReference type="NCBI Taxonomy" id="1448320"/>
    <lineage>
        <taxon>Eukaryota</taxon>
        <taxon>Fungi</taxon>
        <taxon>Dikarya</taxon>
        <taxon>Ascomycota</taxon>
        <taxon>Pezizomycotina</taxon>
        <taxon>Eurotiomycetes</taxon>
        <taxon>Eurotiomycetidae</taxon>
        <taxon>Eurotiales</taxon>
        <taxon>Aspergillaceae</taxon>
        <taxon>Aspergillus</taxon>
        <taxon>Aspergillus subgen. Circumdati</taxon>
    </lineage>
</organism>
<dbReference type="SUPFAM" id="SSF56176">
    <property type="entry name" value="FAD-binding/transporter-associated domain-like"/>
    <property type="match status" value="1"/>
</dbReference>
<dbReference type="InterPro" id="IPR050416">
    <property type="entry name" value="FAD-linked_Oxidoreductase"/>
</dbReference>
<evidence type="ECO:0000256" key="4">
    <source>
        <dbReference type="ARBA" id="ARBA00023002"/>
    </source>
</evidence>
<evidence type="ECO:0000256" key="2">
    <source>
        <dbReference type="ARBA" id="ARBA00022630"/>
    </source>
</evidence>
<accession>A0A319D8Z9</accession>
<dbReference type="InterPro" id="IPR006094">
    <property type="entry name" value="Oxid_FAD_bind_N"/>
</dbReference>
<dbReference type="PROSITE" id="PS51387">
    <property type="entry name" value="FAD_PCMH"/>
    <property type="match status" value="1"/>
</dbReference>
<dbReference type="Pfam" id="PF08031">
    <property type="entry name" value="BBE"/>
    <property type="match status" value="1"/>
</dbReference>
<dbReference type="VEuPathDB" id="FungiDB:BO71DRAFT_404593"/>
<keyword evidence="3" id="KW-0274">FAD</keyword>
<protein>
    <submittedName>
        <fullName evidence="6">FAD-binding domain-containing protein</fullName>
    </submittedName>
</protein>
<dbReference type="Gene3D" id="3.40.462.20">
    <property type="match status" value="1"/>
</dbReference>
<keyword evidence="7" id="KW-1185">Reference proteome</keyword>
<dbReference type="InterPro" id="IPR016167">
    <property type="entry name" value="FAD-bd_PCMH_sub1"/>
</dbReference>
<dbReference type="Gene3D" id="3.30.465.10">
    <property type="match status" value="1"/>
</dbReference>
<dbReference type="GO" id="GO:0071949">
    <property type="term" value="F:FAD binding"/>
    <property type="evidence" value="ECO:0007669"/>
    <property type="project" value="InterPro"/>
</dbReference>
<gene>
    <name evidence="6" type="ORF">BO71DRAFT_404593</name>
</gene>
<dbReference type="InterPro" id="IPR012951">
    <property type="entry name" value="BBE"/>
</dbReference>
<dbReference type="STRING" id="1448320.A0A319D8Z9"/>
<dbReference type="GO" id="GO:0016491">
    <property type="term" value="F:oxidoreductase activity"/>
    <property type="evidence" value="ECO:0007669"/>
    <property type="project" value="UniProtKB-KW"/>
</dbReference>
<dbReference type="InterPro" id="IPR016169">
    <property type="entry name" value="FAD-bd_PCMH_sub2"/>
</dbReference>
<sequence>MNSITPETAQELTSFLTDSVVLTPDSPEYAASVKRWSDSAEKQAGLVVIPTTEDDISTTVEYAHLSRIDLAVVGGGHATSGSGSTEGGILIDLTRMRKVTADDKAKTITAQGGCLWEHVDKTAGEHGLATVGGVVNHTGVGGLTLGGGYGWLTGQYGLVVDNLISARIVVADGRVLAVSKDAHADLFWAIRGAGHNFGVVTEFTLQGYDQKEDVSAGVVAFAPEKLEEIIEFANQLVADETDGRAGIYVFMGIPPGQSDLAITTVVFSTLSEEESQKRFAPLMALEPILSTVARTPYHQVNALLNGIAVHGERKAMKGFSYTLPLQPESARMMLEELSLIVKSDSDLVRSFIVLEFINASRVASVPRNAMAFANRGHSRNGGVWVWWADPNKDASARAHARYLKGLTKNLERPSDENVAIYSNFVETGDRSPGELFGDNLPKLQKLKARYDPDNIFNKTHPIHVSESLV</sequence>
<reference evidence="6 7" key="1">
    <citation type="submission" date="2018-02" db="EMBL/GenBank/DDBJ databases">
        <title>The genomes of Aspergillus section Nigri reveals drivers in fungal speciation.</title>
        <authorList>
            <consortium name="DOE Joint Genome Institute"/>
            <person name="Vesth T.C."/>
            <person name="Nybo J."/>
            <person name="Theobald S."/>
            <person name="Brandl J."/>
            <person name="Frisvad J.C."/>
            <person name="Nielsen K.F."/>
            <person name="Lyhne E.K."/>
            <person name="Kogle M.E."/>
            <person name="Kuo A."/>
            <person name="Riley R."/>
            <person name="Clum A."/>
            <person name="Nolan M."/>
            <person name="Lipzen A."/>
            <person name="Salamov A."/>
            <person name="Henrissat B."/>
            <person name="Wiebenga A."/>
            <person name="De vries R.P."/>
            <person name="Grigoriev I.V."/>
            <person name="Mortensen U.H."/>
            <person name="Andersen M.R."/>
            <person name="Baker S.E."/>
        </authorList>
    </citation>
    <scope>NUCLEOTIDE SEQUENCE [LARGE SCALE GENOMIC DNA]</scope>
    <source>
        <strain evidence="6 7">CBS 707.79</strain>
    </source>
</reference>